<feature type="transmembrane region" description="Helical" evidence="7">
    <location>
        <begin position="62"/>
        <end position="82"/>
    </location>
</feature>
<dbReference type="InterPro" id="IPR006686">
    <property type="entry name" value="MscS_channel_CS"/>
</dbReference>
<dbReference type="PROSITE" id="PS01246">
    <property type="entry name" value="UPF0003"/>
    <property type="match status" value="1"/>
</dbReference>
<dbReference type="SUPFAM" id="SSF50182">
    <property type="entry name" value="Sm-like ribonucleoproteins"/>
    <property type="match status" value="1"/>
</dbReference>
<dbReference type="EMBL" id="RMBX01000010">
    <property type="protein sequence ID" value="RPD39660.1"/>
    <property type="molecule type" value="Genomic_DNA"/>
</dbReference>
<comment type="subcellular location">
    <subcellularLocation>
        <location evidence="1">Cell membrane</location>
        <topology evidence="1">Multi-pass membrane protein</topology>
    </subcellularLocation>
</comment>
<dbReference type="InterPro" id="IPR045275">
    <property type="entry name" value="MscS_archaea/bacteria_type"/>
</dbReference>
<keyword evidence="3" id="KW-1003">Cell membrane</keyword>
<evidence type="ECO:0000256" key="4">
    <source>
        <dbReference type="ARBA" id="ARBA00022692"/>
    </source>
</evidence>
<dbReference type="GO" id="GO:0005886">
    <property type="term" value="C:plasma membrane"/>
    <property type="evidence" value="ECO:0007669"/>
    <property type="project" value="UniProtKB-SubCell"/>
</dbReference>
<keyword evidence="11" id="KW-1185">Reference proteome</keyword>
<evidence type="ECO:0000256" key="7">
    <source>
        <dbReference type="SAM" id="Phobius"/>
    </source>
</evidence>
<evidence type="ECO:0000259" key="8">
    <source>
        <dbReference type="Pfam" id="PF00924"/>
    </source>
</evidence>
<dbReference type="GO" id="GO:0008381">
    <property type="term" value="F:mechanosensitive monoatomic ion channel activity"/>
    <property type="evidence" value="ECO:0007669"/>
    <property type="project" value="InterPro"/>
</dbReference>
<evidence type="ECO:0000256" key="1">
    <source>
        <dbReference type="ARBA" id="ARBA00004651"/>
    </source>
</evidence>
<dbReference type="InterPro" id="IPR023408">
    <property type="entry name" value="MscS_beta-dom_sf"/>
</dbReference>
<feature type="domain" description="Mechanosensitive ion channel MscS" evidence="8">
    <location>
        <begin position="109"/>
        <end position="175"/>
    </location>
</feature>
<name>A0A3N4MHU9_9BACT</name>
<dbReference type="InterPro" id="IPR011066">
    <property type="entry name" value="MscS_channel_C_sf"/>
</dbReference>
<protein>
    <submittedName>
        <fullName evidence="10">Mechanosensitive ion channel family protein</fullName>
    </submittedName>
</protein>
<gene>
    <name evidence="10" type="ORF">EG028_18615</name>
</gene>
<dbReference type="SUPFAM" id="SSF82861">
    <property type="entry name" value="Mechanosensitive channel protein MscS (YggB), transmembrane region"/>
    <property type="match status" value="1"/>
</dbReference>
<organism evidence="10 11">
    <name type="scientific">Chitinophaga barathri</name>
    <dbReference type="NCBI Taxonomy" id="1647451"/>
    <lineage>
        <taxon>Bacteria</taxon>
        <taxon>Pseudomonadati</taxon>
        <taxon>Bacteroidota</taxon>
        <taxon>Chitinophagia</taxon>
        <taxon>Chitinophagales</taxon>
        <taxon>Chitinophagaceae</taxon>
        <taxon>Chitinophaga</taxon>
    </lineage>
</organism>
<dbReference type="AlphaFoldDB" id="A0A3N4MHU9"/>
<dbReference type="PANTHER" id="PTHR30221">
    <property type="entry name" value="SMALL-CONDUCTANCE MECHANOSENSITIVE CHANNEL"/>
    <property type="match status" value="1"/>
</dbReference>
<proteinExistence type="inferred from homology"/>
<evidence type="ECO:0000256" key="6">
    <source>
        <dbReference type="ARBA" id="ARBA00023136"/>
    </source>
</evidence>
<dbReference type="RefSeq" id="WP_120515797.1">
    <property type="nucleotide sequence ID" value="NZ_QXZY01000004.1"/>
</dbReference>
<dbReference type="InterPro" id="IPR010920">
    <property type="entry name" value="LSM_dom_sf"/>
</dbReference>
<comment type="caution">
    <text evidence="10">The sequence shown here is derived from an EMBL/GenBank/DDBJ whole genome shotgun (WGS) entry which is preliminary data.</text>
</comment>
<dbReference type="Pfam" id="PF00924">
    <property type="entry name" value="MS_channel_2nd"/>
    <property type="match status" value="1"/>
</dbReference>
<dbReference type="Gene3D" id="3.30.70.100">
    <property type="match status" value="1"/>
</dbReference>
<keyword evidence="6 7" id="KW-0472">Membrane</keyword>
<feature type="transmembrane region" description="Helical" evidence="7">
    <location>
        <begin position="20"/>
        <end position="42"/>
    </location>
</feature>
<evidence type="ECO:0000256" key="5">
    <source>
        <dbReference type="ARBA" id="ARBA00022989"/>
    </source>
</evidence>
<dbReference type="Gene3D" id="2.30.30.60">
    <property type="match status" value="1"/>
</dbReference>
<dbReference type="Proteomes" id="UP000279089">
    <property type="component" value="Unassembled WGS sequence"/>
</dbReference>
<dbReference type="Gene3D" id="1.10.287.1260">
    <property type="match status" value="1"/>
</dbReference>
<keyword evidence="4 7" id="KW-0812">Transmembrane</keyword>
<dbReference type="InterPro" id="IPR049142">
    <property type="entry name" value="MS_channel_1st"/>
</dbReference>
<accession>A0A3N4MHU9</accession>
<comment type="similarity">
    <text evidence="2">Belongs to the MscS (TC 1.A.23) family.</text>
</comment>
<reference evidence="11" key="1">
    <citation type="submission" date="2018-11" db="EMBL/GenBank/DDBJ databases">
        <title>Chitinophaga lutea sp.nov., isolate from arsenic contaminated soil.</title>
        <authorList>
            <person name="Zong Y."/>
        </authorList>
    </citation>
    <scope>NUCLEOTIDE SEQUENCE [LARGE SCALE GENOMIC DNA]</scope>
    <source>
        <strain evidence="11">YLT18</strain>
    </source>
</reference>
<dbReference type="InterPro" id="IPR011014">
    <property type="entry name" value="MscS_channel_TM-2"/>
</dbReference>
<keyword evidence="5 7" id="KW-1133">Transmembrane helix</keyword>
<evidence type="ECO:0000256" key="2">
    <source>
        <dbReference type="ARBA" id="ARBA00008017"/>
    </source>
</evidence>
<dbReference type="SUPFAM" id="SSF82689">
    <property type="entry name" value="Mechanosensitive channel protein MscS (YggB), C-terminal domain"/>
    <property type="match status" value="1"/>
</dbReference>
<dbReference type="PANTHER" id="PTHR30221:SF1">
    <property type="entry name" value="SMALL-CONDUCTANCE MECHANOSENSITIVE CHANNEL"/>
    <property type="match status" value="1"/>
</dbReference>
<sequence length="271" mass="30751">MEWTNLIWEKLERWTQAAIRMLPNLALAVIVFTAFFLLARLIRRLVYKLACRISDKQAISNLLATVAHFIVFAVGLFISLEILKLDKAVSSLLAGAGIIGLALGFAFQDLTSNFISGIYITFRKPFDVGHIIETNGFTGSVENIQFRSTTMRTFDGLHLIIPNKDIFQKPIINHSLTTERKIELHVTVPFNKDPAPVLEDIVQTLRNVVKKERQSGVRKAPEVFFENIEGNNLKLLVSLWISNSRESSFNQARHRLITQVLDALRQKQLLP</sequence>
<dbReference type="InterPro" id="IPR006685">
    <property type="entry name" value="MscS_channel_2nd"/>
</dbReference>
<evidence type="ECO:0000313" key="10">
    <source>
        <dbReference type="EMBL" id="RPD39660.1"/>
    </source>
</evidence>
<feature type="transmembrane region" description="Helical" evidence="7">
    <location>
        <begin position="88"/>
        <end position="107"/>
    </location>
</feature>
<evidence type="ECO:0000256" key="3">
    <source>
        <dbReference type="ARBA" id="ARBA00022475"/>
    </source>
</evidence>
<dbReference type="Pfam" id="PF21088">
    <property type="entry name" value="MS_channel_1st"/>
    <property type="match status" value="1"/>
</dbReference>
<feature type="domain" description="Mechanosensitive ion channel transmembrane helices 2/3" evidence="9">
    <location>
        <begin position="69"/>
        <end position="108"/>
    </location>
</feature>
<evidence type="ECO:0000313" key="11">
    <source>
        <dbReference type="Proteomes" id="UP000279089"/>
    </source>
</evidence>
<evidence type="ECO:0000259" key="9">
    <source>
        <dbReference type="Pfam" id="PF21088"/>
    </source>
</evidence>
<dbReference type="OrthoDB" id="1522493at2"/>